<keyword evidence="4" id="KW-1185">Reference proteome</keyword>
<keyword evidence="2" id="KW-1133">Transmembrane helix</keyword>
<keyword evidence="2" id="KW-0472">Membrane</keyword>
<feature type="region of interest" description="Disordered" evidence="1">
    <location>
        <begin position="257"/>
        <end position="293"/>
    </location>
</feature>
<reference evidence="3 4" key="1">
    <citation type="submission" date="2017-04" db="EMBL/GenBank/DDBJ databases">
        <title>Genome sequencing of [Candida] sorbophila.</title>
        <authorList>
            <person name="Ahn J.O."/>
        </authorList>
    </citation>
    <scope>NUCLEOTIDE SEQUENCE [LARGE SCALE GENOMIC DNA]</scope>
    <source>
        <strain evidence="3 4">DS02</strain>
    </source>
</reference>
<dbReference type="GeneID" id="36514535"/>
<sequence>MLKVELELPAISCIAFCGSILFIPPAGLAILLSAKHYSELSLQVSAGLLGGLLLCLAFCTFLVGVFPHRWSTSIIYFICSALGTISGLYWAAARFNSPSHSSSLKYEIACLCLWVCSMMFSTLLLGFELMALVAGPEQIPTEKLPDSELYPELGEMHSDFTKSPSFHVSHKKSVSSLLSLAKIRPTKHNPKDSGNPLAGLEALPEGFTEADWDTQSSDQDRVKWILSQAISQSRNVSDSSNLTGALFPATDYNRRISDMGFQRDEPVPVPKVRKQSSFPQSLGERKSRSFKSA</sequence>
<feature type="transmembrane region" description="Helical" evidence="2">
    <location>
        <begin position="44"/>
        <end position="67"/>
    </location>
</feature>
<evidence type="ECO:0000256" key="2">
    <source>
        <dbReference type="SAM" id="Phobius"/>
    </source>
</evidence>
<evidence type="ECO:0000256" key="1">
    <source>
        <dbReference type="SAM" id="MobiDB-lite"/>
    </source>
</evidence>
<organism evidence="3 4">
    <name type="scientific">Wickerhamiella sorbophila</name>
    <dbReference type="NCBI Taxonomy" id="45607"/>
    <lineage>
        <taxon>Eukaryota</taxon>
        <taxon>Fungi</taxon>
        <taxon>Dikarya</taxon>
        <taxon>Ascomycota</taxon>
        <taxon>Saccharomycotina</taxon>
        <taxon>Dipodascomycetes</taxon>
        <taxon>Dipodascales</taxon>
        <taxon>Trichomonascaceae</taxon>
        <taxon>Wickerhamiella</taxon>
    </lineage>
</organism>
<dbReference type="AlphaFoldDB" id="A0A2T0FDT2"/>
<evidence type="ECO:0000313" key="4">
    <source>
        <dbReference type="Proteomes" id="UP000238350"/>
    </source>
</evidence>
<dbReference type="Proteomes" id="UP000238350">
    <property type="component" value="Unassembled WGS sequence"/>
</dbReference>
<protein>
    <submittedName>
        <fullName evidence="3">Uncharacterized protein</fullName>
    </submittedName>
</protein>
<dbReference type="RefSeq" id="XP_024663112.1">
    <property type="nucleotide sequence ID" value="XM_024807344.1"/>
</dbReference>
<dbReference type="EMBL" id="NDIQ01000001">
    <property type="protein sequence ID" value="PRT53166.1"/>
    <property type="molecule type" value="Genomic_DNA"/>
</dbReference>
<feature type="transmembrane region" description="Helical" evidence="2">
    <location>
        <begin position="6"/>
        <end position="32"/>
    </location>
</feature>
<proteinExistence type="predicted"/>
<gene>
    <name evidence="3" type="ORF">B9G98_00786</name>
</gene>
<comment type="caution">
    <text evidence="3">The sequence shown here is derived from an EMBL/GenBank/DDBJ whole genome shotgun (WGS) entry which is preliminary data.</text>
</comment>
<accession>A0A2T0FDT2</accession>
<name>A0A2T0FDT2_9ASCO</name>
<feature type="transmembrane region" description="Helical" evidence="2">
    <location>
        <begin position="73"/>
        <end position="92"/>
    </location>
</feature>
<evidence type="ECO:0000313" key="3">
    <source>
        <dbReference type="EMBL" id="PRT53166.1"/>
    </source>
</evidence>
<feature type="compositionally biased region" description="Basic and acidic residues" evidence="1">
    <location>
        <begin position="257"/>
        <end position="266"/>
    </location>
</feature>
<feature type="transmembrane region" description="Helical" evidence="2">
    <location>
        <begin position="104"/>
        <end position="127"/>
    </location>
</feature>
<keyword evidence="2" id="KW-0812">Transmembrane</keyword>